<dbReference type="RefSeq" id="WP_252083182.1">
    <property type="nucleotide sequence ID" value="NZ_CP092418.1"/>
</dbReference>
<feature type="domain" description="CENP-V/GFA" evidence="5">
    <location>
        <begin position="3"/>
        <end position="119"/>
    </location>
</feature>
<gene>
    <name evidence="6" type="ORF">MJO52_17155</name>
</gene>
<dbReference type="PANTHER" id="PTHR33337">
    <property type="entry name" value="GFA DOMAIN-CONTAINING PROTEIN"/>
    <property type="match status" value="1"/>
</dbReference>
<keyword evidence="4" id="KW-0456">Lyase</keyword>
<evidence type="ECO:0000256" key="4">
    <source>
        <dbReference type="ARBA" id="ARBA00023239"/>
    </source>
</evidence>
<accession>A0ABY4V926</accession>
<dbReference type="InterPro" id="IPR011057">
    <property type="entry name" value="Mss4-like_sf"/>
</dbReference>
<keyword evidence="2" id="KW-0479">Metal-binding</keyword>
<reference evidence="6" key="1">
    <citation type="submission" date="2022-02" db="EMBL/GenBank/DDBJ databases">
        <title>Coral-associated bacteria.</title>
        <authorList>
            <person name="Tang K."/>
            <person name="Wang X."/>
        </authorList>
    </citation>
    <scope>NUCLEOTIDE SEQUENCE</scope>
    <source>
        <strain evidence="6">SCSIO 43006</strain>
    </source>
</reference>
<evidence type="ECO:0000313" key="6">
    <source>
        <dbReference type="EMBL" id="USD20776.1"/>
    </source>
</evidence>
<dbReference type="SUPFAM" id="SSF51316">
    <property type="entry name" value="Mss4-like"/>
    <property type="match status" value="1"/>
</dbReference>
<dbReference type="InterPro" id="IPR006913">
    <property type="entry name" value="CENP-V/GFA"/>
</dbReference>
<dbReference type="Gene3D" id="3.90.1590.10">
    <property type="entry name" value="glutathione-dependent formaldehyde- activating enzyme (gfa)"/>
    <property type="match status" value="1"/>
</dbReference>
<dbReference type="Proteomes" id="UP001055658">
    <property type="component" value="Chromosome"/>
</dbReference>
<evidence type="ECO:0000259" key="5">
    <source>
        <dbReference type="PROSITE" id="PS51891"/>
    </source>
</evidence>
<dbReference type="EMBL" id="CP092418">
    <property type="protein sequence ID" value="USD20776.1"/>
    <property type="molecule type" value="Genomic_DNA"/>
</dbReference>
<protein>
    <submittedName>
        <fullName evidence="6">GFA family protein</fullName>
    </submittedName>
</protein>
<evidence type="ECO:0000256" key="1">
    <source>
        <dbReference type="ARBA" id="ARBA00005495"/>
    </source>
</evidence>
<sequence length="140" mass="15201">MNHKGSCLCNEVQFTVEGAFESFFLCHCDHCRKDTGSAHAASLFSTSAKLHWNHGEELIKVFKLPSTRHVKSFCGQCGSALPFADKDAGLLAVPAGSLNSPITIRPNAHIFMASKADWDKDLGKVPELDGFPQVDKADTP</sequence>
<evidence type="ECO:0000256" key="2">
    <source>
        <dbReference type="ARBA" id="ARBA00022723"/>
    </source>
</evidence>
<dbReference type="PROSITE" id="PS51891">
    <property type="entry name" value="CENP_V_GFA"/>
    <property type="match status" value="1"/>
</dbReference>
<keyword evidence="7" id="KW-1185">Reference proteome</keyword>
<dbReference type="PANTHER" id="PTHR33337:SF40">
    <property type="entry name" value="CENP-V_GFA DOMAIN-CONTAINING PROTEIN-RELATED"/>
    <property type="match status" value="1"/>
</dbReference>
<evidence type="ECO:0000313" key="7">
    <source>
        <dbReference type="Proteomes" id="UP001055658"/>
    </source>
</evidence>
<keyword evidence="3" id="KW-0862">Zinc</keyword>
<proteinExistence type="inferred from homology"/>
<organism evidence="6 7">
    <name type="scientific">Microbulbifer variabilis</name>
    <dbReference type="NCBI Taxonomy" id="266805"/>
    <lineage>
        <taxon>Bacteria</taxon>
        <taxon>Pseudomonadati</taxon>
        <taxon>Pseudomonadota</taxon>
        <taxon>Gammaproteobacteria</taxon>
        <taxon>Cellvibrionales</taxon>
        <taxon>Microbulbiferaceae</taxon>
        <taxon>Microbulbifer</taxon>
    </lineage>
</organism>
<evidence type="ECO:0000256" key="3">
    <source>
        <dbReference type="ARBA" id="ARBA00022833"/>
    </source>
</evidence>
<dbReference type="Pfam" id="PF04828">
    <property type="entry name" value="GFA"/>
    <property type="match status" value="1"/>
</dbReference>
<comment type="similarity">
    <text evidence="1">Belongs to the Gfa family.</text>
</comment>
<name>A0ABY4V926_9GAMM</name>